<dbReference type="SFLD" id="SFLDS00003">
    <property type="entry name" value="Haloacid_Dehalogenase"/>
    <property type="match status" value="1"/>
</dbReference>
<dbReference type="SUPFAM" id="SSF56784">
    <property type="entry name" value="HAD-like"/>
    <property type="match status" value="1"/>
</dbReference>
<gene>
    <name evidence="1" type="ORF">OCV65_05345</name>
</gene>
<organism evidence="1 2">
    <name type="scientific">Dorea ammoniilytica</name>
    <dbReference type="NCBI Taxonomy" id="2981788"/>
    <lineage>
        <taxon>Bacteria</taxon>
        <taxon>Bacillati</taxon>
        <taxon>Bacillota</taxon>
        <taxon>Clostridia</taxon>
        <taxon>Lachnospirales</taxon>
        <taxon>Lachnospiraceae</taxon>
        <taxon>Dorea</taxon>
    </lineage>
</organism>
<dbReference type="PANTHER" id="PTHR18901:SF38">
    <property type="entry name" value="PSEUDOURIDINE-5'-PHOSPHATASE"/>
    <property type="match status" value="1"/>
</dbReference>
<dbReference type="InterPro" id="IPR023214">
    <property type="entry name" value="HAD_sf"/>
</dbReference>
<dbReference type="PANTHER" id="PTHR18901">
    <property type="entry name" value="2-DEOXYGLUCOSE-6-PHOSPHATE PHOSPHATASE 2"/>
    <property type="match status" value="1"/>
</dbReference>
<dbReference type="PRINTS" id="PR00413">
    <property type="entry name" value="HADHALOGNASE"/>
</dbReference>
<proteinExistence type="predicted"/>
<dbReference type="SFLD" id="SFLDG01129">
    <property type="entry name" value="C1.5:_HAD__Beta-PGM__Phosphata"/>
    <property type="match status" value="1"/>
</dbReference>
<keyword evidence="2" id="KW-1185">Reference proteome</keyword>
<dbReference type="EMBL" id="JAOQJV010000004">
    <property type="protein sequence ID" value="MCU6699662.1"/>
    <property type="molecule type" value="Genomic_DNA"/>
</dbReference>
<dbReference type="CDD" id="cd07505">
    <property type="entry name" value="HAD_BPGM-like"/>
    <property type="match status" value="1"/>
</dbReference>
<dbReference type="RefSeq" id="WP_262581220.1">
    <property type="nucleotide sequence ID" value="NZ_JAOQJV010000004.1"/>
</dbReference>
<dbReference type="Gene3D" id="3.40.50.1000">
    <property type="entry name" value="HAD superfamily/HAD-like"/>
    <property type="match status" value="1"/>
</dbReference>
<name>A0ABT2S4Z9_9FIRM</name>
<reference evidence="1 2" key="1">
    <citation type="journal article" date="2021" name="ISME Commun">
        <title>Automated analysis of genomic sequences facilitates high-throughput and comprehensive description of bacteria.</title>
        <authorList>
            <person name="Hitch T.C.A."/>
        </authorList>
    </citation>
    <scope>NUCLEOTIDE SEQUENCE [LARGE SCALE GENOMIC DNA]</scope>
    <source>
        <strain evidence="1 2">Sanger_02</strain>
    </source>
</reference>
<protein>
    <submittedName>
        <fullName evidence="1">HAD family phosphatase</fullName>
    </submittedName>
</protein>
<comment type="caution">
    <text evidence="1">The sequence shown here is derived from an EMBL/GenBank/DDBJ whole genome shotgun (WGS) entry which is preliminary data.</text>
</comment>
<dbReference type="Proteomes" id="UP001207605">
    <property type="component" value="Unassembled WGS sequence"/>
</dbReference>
<dbReference type="Gene3D" id="1.10.150.240">
    <property type="entry name" value="Putative phosphatase, domain 2"/>
    <property type="match status" value="1"/>
</dbReference>
<dbReference type="InterPro" id="IPR006439">
    <property type="entry name" value="HAD-SF_hydro_IA"/>
</dbReference>
<dbReference type="NCBIfam" id="TIGR01509">
    <property type="entry name" value="HAD-SF-IA-v3"/>
    <property type="match status" value="1"/>
</dbReference>
<accession>A0ABT2S4Z9</accession>
<dbReference type="InterPro" id="IPR036412">
    <property type="entry name" value="HAD-like_sf"/>
</dbReference>
<dbReference type="InterPro" id="IPR023198">
    <property type="entry name" value="PGP-like_dom2"/>
</dbReference>
<dbReference type="Pfam" id="PF00702">
    <property type="entry name" value="Hydrolase"/>
    <property type="match status" value="1"/>
</dbReference>
<sequence length="215" mass="24366">MIRGAIFDVDGTLLDSMGIWEVAGVRYLENIQVEPEPGLSKILYPMTIEEGVAYTKEHYNLPQSAEEITQGLLMVVRDFYYKEVQAKEDAIKFLEKLYTNKIPMIIATAGHKEYAEAALKRLGMDHYFQEILTCSELGRGKHEPEIYLQCASVLGRKPEEIMVFEDAGYAIETAKNAGFITVGIRDMSNGDDWKQIRETADYVLEDWSEAGKLPL</sequence>
<evidence type="ECO:0000313" key="1">
    <source>
        <dbReference type="EMBL" id="MCU6699662.1"/>
    </source>
</evidence>
<evidence type="ECO:0000313" key="2">
    <source>
        <dbReference type="Proteomes" id="UP001207605"/>
    </source>
</evidence>